<evidence type="ECO:0000313" key="1">
    <source>
        <dbReference type="EnsemblPlants" id="Pp3c17_2050V3.2"/>
    </source>
</evidence>
<sequence length="226" mass="24316">CGGGKRRECGDGVVVALKCECVWLWWGRGEGVMALGYIAAFSETLALTVIASEGLPPLLNAFTTEVEDHIKSASAWSLGQIGRHSPNHAKAVAELEVLPPLVGGFVSKHSSEDLQSKCKKAVKGICDRLTFFPALNSLLQGPPLPEGILKYVLIQIAKVIPHDQEAKTLFVTSGSFGKMQEMAVESSSEIKSLVDSVNSAYPIEIVHYYSPGYSEILLQKLAGGKF</sequence>
<dbReference type="PANTHER" id="PTHR23314">
    <property type="entry name" value="SPERM-ASSOCIATED ANTIGEN 6 ARMADILLO REPEAT-CONTAINING"/>
    <property type="match status" value="1"/>
</dbReference>
<reference evidence="1" key="3">
    <citation type="submission" date="2020-12" db="UniProtKB">
        <authorList>
            <consortium name="EnsemblPlants"/>
        </authorList>
    </citation>
    <scope>IDENTIFICATION</scope>
</reference>
<dbReference type="AlphaFoldDB" id="A0A7I4BDA2"/>
<dbReference type="PANTHER" id="PTHR23314:SF0">
    <property type="entry name" value="SPERM-ASSOCIATED ANTIGEN 6"/>
    <property type="match status" value="1"/>
</dbReference>
<dbReference type="EMBL" id="ABEU02000017">
    <property type="status" value="NOT_ANNOTATED_CDS"/>
    <property type="molecule type" value="Genomic_DNA"/>
</dbReference>
<organism evidence="1 2">
    <name type="scientific">Physcomitrium patens</name>
    <name type="common">Spreading-leaved earth moss</name>
    <name type="synonym">Physcomitrella patens</name>
    <dbReference type="NCBI Taxonomy" id="3218"/>
    <lineage>
        <taxon>Eukaryota</taxon>
        <taxon>Viridiplantae</taxon>
        <taxon>Streptophyta</taxon>
        <taxon>Embryophyta</taxon>
        <taxon>Bryophyta</taxon>
        <taxon>Bryophytina</taxon>
        <taxon>Bryopsida</taxon>
        <taxon>Funariidae</taxon>
        <taxon>Funariales</taxon>
        <taxon>Funariaceae</taxon>
        <taxon>Physcomitrium</taxon>
    </lineage>
</organism>
<dbReference type="Gene3D" id="1.25.10.10">
    <property type="entry name" value="Leucine-rich Repeat Variant"/>
    <property type="match status" value="1"/>
</dbReference>
<name>A0A7I4BDA2_PHYPA</name>
<reference evidence="1 2" key="2">
    <citation type="journal article" date="2018" name="Plant J.">
        <title>The Physcomitrella patens chromosome-scale assembly reveals moss genome structure and evolution.</title>
        <authorList>
            <person name="Lang D."/>
            <person name="Ullrich K.K."/>
            <person name="Murat F."/>
            <person name="Fuchs J."/>
            <person name="Jenkins J."/>
            <person name="Haas F.B."/>
            <person name="Piednoel M."/>
            <person name="Gundlach H."/>
            <person name="Van Bel M."/>
            <person name="Meyberg R."/>
            <person name="Vives C."/>
            <person name="Morata J."/>
            <person name="Symeonidi A."/>
            <person name="Hiss M."/>
            <person name="Muchero W."/>
            <person name="Kamisugi Y."/>
            <person name="Saleh O."/>
            <person name="Blanc G."/>
            <person name="Decker E.L."/>
            <person name="van Gessel N."/>
            <person name="Grimwood J."/>
            <person name="Hayes R.D."/>
            <person name="Graham S.W."/>
            <person name="Gunter L.E."/>
            <person name="McDaniel S.F."/>
            <person name="Hoernstein S.N.W."/>
            <person name="Larsson A."/>
            <person name="Li F.W."/>
            <person name="Perroud P.F."/>
            <person name="Phillips J."/>
            <person name="Ranjan P."/>
            <person name="Rokshar D.S."/>
            <person name="Rothfels C.J."/>
            <person name="Schneider L."/>
            <person name="Shu S."/>
            <person name="Stevenson D.W."/>
            <person name="Thummler F."/>
            <person name="Tillich M."/>
            <person name="Villarreal Aguilar J.C."/>
            <person name="Widiez T."/>
            <person name="Wong G.K."/>
            <person name="Wymore A."/>
            <person name="Zhang Y."/>
            <person name="Zimmer A.D."/>
            <person name="Quatrano R.S."/>
            <person name="Mayer K.F.X."/>
            <person name="Goodstein D."/>
            <person name="Casacuberta J.M."/>
            <person name="Vandepoele K."/>
            <person name="Reski R."/>
            <person name="Cuming A.C."/>
            <person name="Tuskan G.A."/>
            <person name="Maumus F."/>
            <person name="Salse J."/>
            <person name="Schmutz J."/>
            <person name="Rensing S.A."/>
        </authorList>
    </citation>
    <scope>NUCLEOTIDE SEQUENCE [LARGE SCALE GENOMIC DNA]</scope>
    <source>
        <strain evidence="1 2">cv. Gransden 2004</strain>
    </source>
</reference>
<dbReference type="InterPro" id="IPR016024">
    <property type="entry name" value="ARM-type_fold"/>
</dbReference>
<dbReference type="SUPFAM" id="SSF48371">
    <property type="entry name" value="ARM repeat"/>
    <property type="match status" value="1"/>
</dbReference>
<dbReference type="InterPro" id="IPR011989">
    <property type="entry name" value="ARM-like"/>
</dbReference>
<dbReference type="EnsemblPlants" id="Pp3c17_2050V3.2">
    <property type="protein sequence ID" value="Pp3c17_2050V3.2"/>
    <property type="gene ID" value="Pp3c17_2050"/>
</dbReference>
<dbReference type="InParanoid" id="A0A7I4BDA2"/>
<dbReference type="Gramene" id="Pp3c17_2050V3.2">
    <property type="protein sequence ID" value="Pp3c17_2050V3.2"/>
    <property type="gene ID" value="Pp3c17_2050"/>
</dbReference>
<dbReference type="Proteomes" id="UP000006727">
    <property type="component" value="Chromosome 17"/>
</dbReference>
<accession>A0A7I4BDA2</accession>
<keyword evidence="2" id="KW-1185">Reference proteome</keyword>
<evidence type="ECO:0000313" key="2">
    <source>
        <dbReference type="Proteomes" id="UP000006727"/>
    </source>
</evidence>
<proteinExistence type="predicted"/>
<protein>
    <submittedName>
        <fullName evidence="1">Uncharacterized protein</fullName>
    </submittedName>
</protein>
<reference evidence="1 2" key="1">
    <citation type="journal article" date="2008" name="Science">
        <title>The Physcomitrella genome reveals evolutionary insights into the conquest of land by plants.</title>
        <authorList>
            <person name="Rensing S."/>
            <person name="Lang D."/>
            <person name="Zimmer A."/>
            <person name="Terry A."/>
            <person name="Salamov A."/>
            <person name="Shapiro H."/>
            <person name="Nishiyama T."/>
            <person name="Perroud P.-F."/>
            <person name="Lindquist E."/>
            <person name="Kamisugi Y."/>
            <person name="Tanahashi T."/>
            <person name="Sakakibara K."/>
            <person name="Fujita T."/>
            <person name="Oishi K."/>
            <person name="Shin-I T."/>
            <person name="Kuroki Y."/>
            <person name="Toyoda A."/>
            <person name="Suzuki Y."/>
            <person name="Hashimoto A."/>
            <person name="Yamaguchi K."/>
            <person name="Sugano A."/>
            <person name="Kohara Y."/>
            <person name="Fujiyama A."/>
            <person name="Anterola A."/>
            <person name="Aoki S."/>
            <person name="Ashton N."/>
            <person name="Barbazuk W.B."/>
            <person name="Barker E."/>
            <person name="Bennetzen J."/>
            <person name="Bezanilla M."/>
            <person name="Blankenship R."/>
            <person name="Cho S.H."/>
            <person name="Dutcher S."/>
            <person name="Estelle M."/>
            <person name="Fawcett J.A."/>
            <person name="Gundlach H."/>
            <person name="Hanada K."/>
            <person name="Heyl A."/>
            <person name="Hicks K.A."/>
            <person name="Hugh J."/>
            <person name="Lohr M."/>
            <person name="Mayer K."/>
            <person name="Melkozernov A."/>
            <person name="Murata T."/>
            <person name="Nelson D."/>
            <person name="Pils B."/>
            <person name="Prigge M."/>
            <person name="Reiss B."/>
            <person name="Renner T."/>
            <person name="Rombauts S."/>
            <person name="Rushton P."/>
            <person name="Sanderfoot A."/>
            <person name="Schween G."/>
            <person name="Shiu S.-H."/>
            <person name="Stueber K."/>
            <person name="Theodoulou F.L."/>
            <person name="Tu H."/>
            <person name="Van de Peer Y."/>
            <person name="Verrier P.J."/>
            <person name="Waters E."/>
            <person name="Wood A."/>
            <person name="Yang L."/>
            <person name="Cove D."/>
            <person name="Cuming A."/>
            <person name="Hasebe M."/>
            <person name="Lucas S."/>
            <person name="Mishler D.B."/>
            <person name="Reski R."/>
            <person name="Grigoriev I."/>
            <person name="Quatrano R.S."/>
            <person name="Boore J.L."/>
        </authorList>
    </citation>
    <scope>NUCLEOTIDE SEQUENCE [LARGE SCALE GENOMIC DNA]</scope>
    <source>
        <strain evidence="1 2">cv. Gransden 2004</strain>
    </source>
</reference>